<sequence>MVNIETGVLHDVQAAEKYPLHPIWIIPAWGVFTDSAFQTALVFKCRLKTQNAPVSLF</sequence>
<evidence type="ECO:0000313" key="1">
    <source>
        <dbReference type="EMBL" id="CBA09400.1"/>
    </source>
</evidence>
<proteinExistence type="predicted"/>
<dbReference type="AlphaFoldDB" id="C6SLY9"/>
<dbReference type="EMBL" id="AM889138">
    <property type="protein sequence ID" value="CBA09400.1"/>
    <property type="molecule type" value="Genomic_DNA"/>
</dbReference>
<accession>C6SLY9</accession>
<gene>
    <name evidence="1" type="ORF">NMW_1965</name>
</gene>
<reference evidence="1" key="1">
    <citation type="journal article" date="2008" name="Proc. Natl. Acad. Sci. U.S.A.">
        <title>Whole-genome comparison of disease and carriage strains provides insights into virulence evolution in Neisseria meningitidis.</title>
        <authorList>
            <person name="Schoen C."/>
            <person name="Blom J."/>
            <person name="Claus H."/>
            <person name="Schramm-Glueck A."/>
            <person name="Brandt P."/>
            <person name="Mueller T."/>
            <person name="Goesmann A."/>
            <person name="Joseph B."/>
            <person name="Konietzny S."/>
            <person name="Kurzai O."/>
            <person name="Schmitt C."/>
            <person name="Friedrich T."/>
            <person name="Linke B."/>
            <person name="Vogel U."/>
            <person name="Frosch M."/>
        </authorList>
    </citation>
    <scope>NUCLEOTIDE SEQUENCE</scope>
    <source>
        <strain evidence="1">Alpha275</strain>
    </source>
</reference>
<name>C6SLY9_NEIME</name>
<organism evidence="1">
    <name type="scientific">Neisseria meningitidis alpha275</name>
    <dbReference type="NCBI Taxonomy" id="295996"/>
    <lineage>
        <taxon>Bacteria</taxon>
        <taxon>Pseudomonadati</taxon>
        <taxon>Pseudomonadota</taxon>
        <taxon>Betaproteobacteria</taxon>
        <taxon>Neisseriales</taxon>
        <taxon>Neisseriaceae</taxon>
        <taxon>Neisseria</taxon>
    </lineage>
</organism>
<protein>
    <submittedName>
        <fullName evidence="1">Uncharacterized protein</fullName>
    </submittedName>
</protein>